<dbReference type="RefSeq" id="WP_191075062.1">
    <property type="nucleotide sequence ID" value="NZ_JACTAG010000001.1"/>
</dbReference>
<sequence length="123" mass="13747">MTFLKTLSAVMFVALLSYTLVTGATYGWNLFEIFFTDMLAMTWPGQFNFDFTGFLILSGLWVLWRHEFSVVGWVLAPVAFVGGILFLSAYLFYLTSRRVTTMPELLLGEARTAALMKGAAAAH</sequence>
<dbReference type="AlphaFoldDB" id="A0A927D640"/>
<feature type="transmembrane region" description="Helical" evidence="1">
    <location>
        <begin position="47"/>
        <end position="64"/>
    </location>
</feature>
<accession>A0A927D640</accession>
<keyword evidence="3" id="KW-1185">Reference proteome</keyword>
<comment type="caution">
    <text evidence="2">The sequence shown here is derived from an EMBL/GenBank/DDBJ whole genome shotgun (WGS) entry which is preliminary data.</text>
</comment>
<dbReference type="EMBL" id="JACTAG010000001">
    <property type="protein sequence ID" value="MBD3664157.1"/>
    <property type="molecule type" value="Genomic_DNA"/>
</dbReference>
<reference evidence="2" key="1">
    <citation type="submission" date="2020-08" db="EMBL/GenBank/DDBJ databases">
        <title>Sulfitobacter aestuariivivens sp. nov., isolated from a tidal flat.</title>
        <authorList>
            <person name="Park S."/>
            <person name="Yoon J.-H."/>
        </authorList>
    </citation>
    <scope>NUCLEOTIDE SEQUENCE</scope>
    <source>
        <strain evidence="2">TSTF-M16</strain>
    </source>
</reference>
<name>A0A927D640_9RHOB</name>
<keyword evidence="1" id="KW-1133">Transmembrane helix</keyword>
<evidence type="ECO:0000256" key="1">
    <source>
        <dbReference type="SAM" id="Phobius"/>
    </source>
</evidence>
<protein>
    <submittedName>
        <fullName evidence="2">Uncharacterized protein</fullName>
    </submittedName>
</protein>
<evidence type="ECO:0000313" key="2">
    <source>
        <dbReference type="EMBL" id="MBD3664157.1"/>
    </source>
</evidence>
<keyword evidence="1" id="KW-0812">Transmembrane</keyword>
<organism evidence="2 3">
    <name type="scientific">Sulfitobacter aestuariivivens</name>
    <dbReference type="NCBI Taxonomy" id="2766981"/>
    <lineage>
        <taxon>Bacteria</taxon>
        <taxon>Pseudomonadati</taxon>
        <taxon>Pseudomonadota</taxon>
        <taxon>Alphaproteobacteria</taxon>
        <taxon>Rhodobacterales</taxon>
        <taxon>Roseobacteraceae</taxon>
        <taxon>Sulfitobacter</taxon>
    </lineage>
</organism>
<evidence type="ECO:0000313" key="3">
    <source>
        <dbReference type="Proteomes" id="UP000635142"/>
    </source>
</evidence>
<gene>
    <name evidence="2" type="ORF">H9Q16_09510</name>
</gene>
<proteinExistence type="predicted"/>
<keyword evidence="1" id="KW-0472">Membrane</keyword>
<feature type="transmembrane region" description="Helical" evidence="1">
    <location>
        <begin position="71"/>
        <end position="93"/>
    </location>
</feature>
<dbReference type="Proteomes" id="UP000635142">
    <property type="component" value="Unassembled WGS sequence"/>
</dbReference>